<dbReference type="Gene3D" id="3.90.1750.20">
    <property type="entry name" value="Putative Large Serine Recombinase, Chain B, Domain 2"/>
    <property type="match status" value="1"/>
</dbReference>
<dbReference type="InterPro" id="IPR006119">
    <property type="entry name" value="Resolv_N"/>
</dbReference>
<dbReference type="GO" id="GO:0000150">
    <property type="term" value="F:DNA strand exchange activity"/>
    <property type="evidence" value="ECO:0007669"/>
    <property type="project" value="InterPro"/>
</dbReference>
<dbReference type="PROSITE" id="PS51737">
    <property type="entry name" value="RECOMBINASE_DNA_BIND"/>
    <property type="match status" value="1"/>
</dbReference>
<accession>A0A3Q9BLF6</accession>
<evidence type="ECO:0000313" key="3">
    <source>
        <dbReference type="EMBL" id="AZP03730.1"/>
    </source>
</evidence>
<feature type="domain" description="Recombinase" evidence="2">
    <location>
        <begin position="175"/>
        <end position="263"/>
    </location>
</feature>
<dbReference type="OrthoDB" id="9811097at2"/>
<sequence>MVYNPKVHYIPTRPKPIKRIGIYCRVSSAKGEQLKSLSNQISGLTRKVANISSWKIIDMYVEIQSAKEETNRSELNRLIEDCQNDKLDIVVLRDVSRLGRDTVETLESYRVIRNSGVRVIFDNNGLDTDQDSNEFILSVLEAVYQAENESRSQNIKLGMQQKAQEGTSGFYHRKCYGYTKNREGHLIPHEDEAKVVQQIFGWYLEGKSVLGIVKALEKSSLSSPSGREKWPKRTVDVLLSNEKYIGTVSSCPRRKSQTKRPAR</sequence>
<dbReference type="GO" id="GO:0003677">
    <property type="term" value="F:DNA binding"/>
    <property type="evidence" value="ECO:0007669"/>
    <property type="project" value="InterPro"/>
</dbReference>
<dbReference type="InterPro" id="IPR050639">
    <property type="entry name" value="SSR_resolvase"/>
</dbReference>
<dbReference type="SUPFAM" id="SSF53041">
    <property type="entry name" value="Resolvase-like"/>
    <property type="match status" value="1"/>
</dbReference>
<dbReference type="AlphaFoldDB" id="A0A3Q9BLF6"/>
<reference evidence="4" key="1">
    <citation type="submission" date="2018-12" db="EMBL/GenBank/DDBJ databases">
        <title>Complete genome sequencing of Jeotgalibaca sp. H21T32.</title>
        <authorList>
            <person name="Bae J.-W."/>
            <person name="Lee S.-Y."/>
        </authorList>
    </citation>
    <scope>NUCLEOTIDE SEQUENCE [LARGE SCALE GENOMIC DNA]</scope>
    <source>
        <strain evidence="4">H21T32</strain>
    </source>
</reference>
<dbReference type="PANTHER" id="PTHR30461">
    <property type="entry name" value="DNA-INVERTASE FROM LAMBDOID PROPHAGE"/>
    <property type="match status" value="1"/>
</dbReference>
<dbReference type="InterPro" id="IPR038109">
    <property type="entry name" value="DNA_bind_recomb_sf"/>
</dbReference>
<dbReference type="CDD" id="cd00338">
    <property type="entry name" value="Ser_Recombinase"/>
    <property type="match status" value="1"/>
</dbReference>
<dbReference type="PANTHER" id="PTHR30461:SF23">
    <property type="entry name" value="DNA RECOMBINASE-RELATED"/>
    <property type="match status" value="1"/>
</dbReference>
<dbReference type="PROSITE" id="PS51736">
    <property type="entry name" value="RECOMBINASES_3"/>
    <property type="match status" value="1"/>
</dbReference>
<protein>
    <submittedName>
        <fullName evidence="3">Recombinase family protein</fullName>
    </submittedName>
</protein>
<dbReference type="InterPro" id="IPR011109">
    <property type="entry name" value="DNA_bind_recombinase_dom"/>
</dbReference>
<evidence type="ECO:0000259" key="2">
    <source>
        <dbReference type="PROSITE" id="PS51737"/>
    </source>
</evidence>
<dbReference type="Pfam" id="PF00239">
    <property type="entry name" value="Resolvase"/>
    <property type="match status" value="1"/>
</dbReference>
<dbReference type="KEGG" id="jeh:EJN90_03065"/>
<keyword evidence="4" id="KW-1185">Reference proteome</keyword>
<name>A0A3Q9BLF6_9LACT</name>
<organism evidence="3 4">
    <name type="scientific">Jeotgalibaca ciconiae</name>
    <dbReference type="NCBI Taxonomy" id="2496265"/>
    <lineage>
        <taxon>Bacteria</taxon>
        <taxon>Bacillati</taxon>
        <taxon>Bacillota</taxon>
        <taxon>Bacilli</taxon>
        <taxon>Lactobacillales</taxon>
        <taxon>Carnobacteriaceae</taxon>
        <taxon>Jeotgalibaca</taxon>
    </lineage>
</organism>
<dbReference type="EMBL" id="CP034465">
    <property type="protein sequence ID" value="AZP03730.1"/>
    <property type="molecule type" value="Genomic_DNA"/>
</dbReference>
<dbReference type="Pfam" id="PF07508">
    <property type="entry name" value="Recombinase"/>
    <property type="match status" value="1"/>
</dbReference>
<dbReference type="InterPro" id="IPR036162">
    <property type="entry name" value="Resolvase-like_N_sf"/>
</dbReference>
<dbReference type="RefSeq" id="WP_126108820.1">
    <property type="nucleotide sequence ID" value="NZ_CP034465.1"/>
</dbReference>
<gene>
    <name evidence="3" type="ORF">EJN90_03065</name>
</gene>
<feature type="domain" description="Resolvase/invertase-type recombinase catalytic" evidence="1">
    <location>
        <begin position="19"/>
        <end position="166"/>
    </location>
</feature>
<dbReference type="Proteomes" id="UP000273326">
    <property type="component" value="Chromosome"/>
</dbReference>
<proteinExistence type="predicted"/>
<evidence type="ECO:0000259" key="1">
    <source>
        <dbReference type="PROSITE" id="PS51736"/>
    </source>
</evidence>
<dbReference type="Gene3D" id="3.40.50.1390">
    <property type="entry name" value="Resolvase, N-terminal catalytic domain"/>
    <property type="match status" value="1"/>
</dbReference>
<dbReference type="SMART" id="SM00857">
    <property type="entry name" value="Resolvase"/>
    <property type="match status" value="1"/>
</dbReference>
<evidence type="ECO:0000313" key="4">
    <source>
        <dbReference type="Proteomes" id="UP000273326"/>
    </source>
</evidence>